<dbReference type="PANTHER" id="PTHR33840:SF1">
    <property type="entry name" value="TLE1 PHOSPHOLIPASE DOMAIN-CONTAINING PROTEIN"/>
    <property type="match status" value="1"/>
</dbReference>
<gene>
    <name evidence="2" type="ORF">BJP34_33265</name>
</gene>
<dbReference type="KEGG" id="mpro:BJP34_33265"/>
<dbReference type="AlphaFoldDB" id="A0A1D8U164"/>
<dbReference type="RefSeq" id="WP_070396022.1">
    <property type="nucleotide sequence ID" value="NZ_CP017599.1"/>
</dbReference>
<feature type="domain" description="T6SS Phospholipase effector Tle1-like catalytic" evidence="1">
    <location>
        <begin position="2"/>
        <end position="259"/>
    </location>
</feature>
<dbReference type="OrthoDB" id="4378831at2"/>
<dbReference type="Pfam" id="PF09994">
    <property type="entry name" value="T6SS_Tle1-like_cat"/>
    <property type="match status" value="1"/>
</dbReference>
<protein>
    <recommendedName>
        <fullName evidence="1">T6SS Phospholipase effector Tle1-like catalytic domain-containing protein</fullName>
    </recommendedName>
</protein>
<name>A0A1D8U164_9CYAN</name>
<evidence type="ECO:0000259" key="1">
    <source>
        <dbReference type="Pfam" id="PF09994"/>
    </source>
</evidence>
<proteinExistence type="predicted"/>
<evidence type="ECO:0000313" key="2">
    <source>
        <dbReference type="EMBL" id="AOX03651.1"/>
    </source>
</evidence>
<dbReference type="InterPro" id="IPR018712">
    <property type="entry name" value="Tle1-like_cat"/>
</dbReference>
<accession>A0A1D8U164</accession>
<dbReference type="PANTHER" id="PTHR33840">
    <property type="match status" value="1"/>
</dbReference>
<sequence>MKRLVVCCDGTWQELSSTYPSNVVKISQAVKPLGSDGVSQIVFYDEGIGTEDSLRSKLFGGAFGRGIDTNIQDAYRFLCLNYAPGDEIYLFGFSRGAYTVRSLAGMIYNSGLLSRIEIDKAPEAYEMYRSRDIKPNHQQMVAFREKYGESVPITLLGCWDTVGSLGIPNLSPFLRFDKRVNKRYRFHDTSLSPIIEHGLHAVSIDEQRKVFDVTPMDKSHLSQTQIVREVWFPGVHGSVGGGSQEQSGLSDGALQWMIESIGKIGLGLEFDPSAIPTGINLDYEIDFNNDLGLFKFTGRKLREISDNFDDLHESVIERWMRRPDYRPSNLAQKHGSRLNQLLEQKQQK</sequence>
<organism evidence="2 3">
    <name type="scientific">Moorena producens PAL-8-15-08-1</name>
    <dbReference type="NCBI Taxonomy" id="1458985"/>
    <lineage>
        <taxon>Bacteria</taxon>
        <taxon>Bacillati</taxon>
        <taxon>Cyanobacteriota</taxon>
        <taxon>Cyanophyceae</taxon>
        <taxon>Coleofasciculales</taxon>
        <taxon>Coleofasciculaceae</taxon>
        <taxon>Moorena</taxon>
    </lineage>
</organism>
<dbReference type="Proteomes" id="UP000177870">
    <property type="component" value="Chromosome"/>
</dbReference>
<reference evidence="3" key="1">
    <citation type="submission" date="2016-10" db="EMBL/GenBank/DDBJ databases">
        <title>Comparative genomics uncovers the prolific and rare metabolic potential of the cyanobacterial genus Moorea.</title>
        <authorList>
            <person name="Leao T."/>
            <person name="Castelao G."/>
            <person name="Korobeynikov A."/>
            <person name="Monroe E.A."/>
            <person name="Podell S."/>
            <person name="Glukhov E."/>
            <person name="Allen E."/>
            <person name="Gerwick W.H."/>
            <person name="Gerwick L."/>
        </authorList>
    </citation>
    <scope>NUCLEOTIDE SEQUENCE [LARGE SCALE GENOMIC DNA]</scope>
    <source>
        <strain evidence="3">PAL-8-15-08-1</strain>
    </source>
</reference>
<evidence type="ECO:0000313" key="3">
    <source>
        <dbReference type="Proteomes" id="UP000177870"/>
    </source>
</evidence>
<dbReference type="EMBL" id="CP017599">
    <property type="protein sequence ID" value="AOX03651.1"/>
    <property type="molecule type" value="Genomic_DNA"/>
</dbReference>